<evidence type="ECO:0000313" key="2">
    <source>
        <dbReference type="Proteomes" id="UP000193964"/>
    </source>
</evidence>
<evidence type="ECO:0000313" key="1">
    <source>
        <dbReference type="EMBL" id="ORX12474.1"/>
    </source>
</evidence>
<name>A0A1X2F208_9MYCO</name>
<dbReference type="Proteomes" id="UP000193964">
    <property type="component" value="Unassembled WGS sequence"/>
</dbReference>
<reference evidence="1 2" key="1">
    <citation type="submission" date="2016-01" db="EMBL/GenBank/DDBJ databases">
        <title>The new phylogeny of the genus Mycobacterium.</title>
        <authorList>
            <person name="Tarcisio F."/>
            <person name="Conor M."/>
            <person name="Antonella G."/>
            <person name="Elisabetta G."/>
            <person name="Giulia F.S."/>
            <person name="Sara T."/>
            <person name="Anna F."/>
            <person name="Clotilde B."/>
            <person name="Roberto B."/>
            <person name="Veronica D.S."/>
            <person name="Fabio R."/>
            <person name="Monica P."/>
            <person name="Olivier J."/>
            <person name="Enrico T."/>
            <person name="Nicola S."/>
        </authorList>
    </citation>
    <scope>NUCLEOTIDE SEQUENCE [LARGE SCALE GENOMIC DNA]</scope>
    <source>
        <strain evidence="1 2">ATCC 700010</strain>
    </source>
</reference>
<gene>
    <name evidence="1" type="ORF">AWC31_31345</name>
</gene>
<proteinExistence type="predicted"/>
<dbReference type="OrthoDB" id="5189878at2"/>
<organism evidence="1 2">
    <name type="scientific">Mycolicibacterium wolinskyi</name>
    <dbReference type="NCBI Taxonomy" id="59750"/>
    <lineage>
        <taxon>Bacteria</taxon>
        <taxon>Bacillati</taxon>
        <taxon>Actinomycetota</taxon>
        <taxon>Actinomycetes</taxon>
        <taxon>Mycobacteriales</taxon>
        <taxon>Mycobacteriaceae</taxon>
        <taxon>Mycolicibacterium</taxon>
    </lineage>
</organism>
<sequence>MEAQRWAQRQESAFEEWVAQYGSDDTQLWDFGLDSLDRLTYILFNYFPTQAHLDDARNAEFVDGAVWYLGEIVRRSEPKKRRWSNRHTGTTSGEYIVEHTAKSRSSEYVVPGSHLRSAIRSGNPQFLRTWYGDYIAPLWTKPWPAWIHQTNTGTWTFDDDNARWVSQRDQWRDSITGMLATLDAALPTVTLDYSPASLHQLERHLIGDPAGQDPALRTALAAYLGESLLRAAGGKWIWDDRRDRATNGFPVIDTGSVANIISPAHVLEYALAWRDGHTLPRLHRAAIARRETLQKRGRRLFRETTPGLDGPTEPSAAVIWAHGAAQRFGDWAAQYGADHTWDYSAASLHALASVLLQHCPARTHLLSGPASNDFYEGAVWYFGETLRRAKPSHWDMNPPTHLHGKALAGAAGPALAGMRVVSDVAHDTSLAVYLVQELNRVVCRTRWSPTLPAPDTDPEALVSEFNHWATSPVRGRIKESLTRRQRVRRRVWRHLSDEQFLARWISEQQQTHPGWVQRYGDAEAWDFRVDSLDALEELIWRIASEPEALLEDPINHDFLTGATWYLGETLRRTTHNLHWSYRRDDIADPVLIAGSITAEPVERLVRVYTDFQRTGGTLRTWHGTVTSALTRNA</sequence>
<dbReference type="AlphaFoldDB" id="A0A1X2F208"/>
<dbReference type="RefSeq" id="WP_085146169.1">
    <property type="nucleotide sequence ID" value="NZ_JACKUA010000030.1"/>
</dbReference>
<protein>
    <submittedName>
        <fullName evidence="1">Uncharacterized protein</fullName>
    </submittedName>
</protein>
<dbReference type="EMBL" id="LQQA01000029">
    <property type="protein sequence ID" value="ORX12474.1"/>
    <property type="molecule type" value="Genomic_DNA"/>
</dbReference>
<accession>A0A1X2F208</accession>
<comment type="caution">
    <text evidence="1">The sequence shown here is derived from an EMBL/GenBank/DDBJ whole genome shotgun (WGS) entry which is preliminary data.</text>
</comment>